<dbReference type="RefSeq" id="WP_117457636.1">
    <property type="nucleotide sequence ID" value="NZ_DAWEHX010000007.1"/>
</dbReference>
<dbReference type="InterPro" id="IPR023534">
    <property type="entry name" value="Rof/RNase_P-like"/>
</dbReference>
<evidence type="ECO:0000313" key="2">
    <source>
        <dbReference type="Proteomes" id="UP000661649"/>
    </source>
</evidence>
<organism evidence="1 2">
    <name type="scientific">Blautia stercoris</name>
    <dbReference type="NCBI Taxonomy" id="871664"/>
    <lineage>
        <taxon>Bacteria</taxon>
        <taxon>Bacillati</taxon>
        <taxon>Bacillota</taxon>
        <taxon>Clostridia</taxon>
        <taxon>Lachnospirales</taxon>
        <taxon>Lachnospiraceae</taxon>
        <taxon>Blautia</taxon>
    </lineage>
</organism>
<reference evidence="1 2" key="1">
    <citation type="submission" date="2020-08" db="EMBL/GenBank/DDBJ databases">
        <title>Genome public.</title>
        <authorList>
            <person name="Liu C."/>
            <person name="Sun Q."/>
        </authorList>
    </citation>
    <scope>NUCLEOTIDE SEQUENCE [LARGE SCALE GENOMIC DNA]</scope>
    <source>
        <strain evidence="1 2">3_YM_SP_D4_24.mj</strain>
    </source>
</reference>
<evidence type="ECO:0000313" key="1">
    <source>
        <dbReference type="EMBL" id="MBC8629786.1"/>
    </source>
</evidence>
<dbReference type="EMBL" id="JACRTP010000008">
    <property type="protein sequence ID" value="MBC8629786.1"/>
    <property type="molecule type" value="Genomic_DNA"/>
</dbReference>
<proteinExistence type="predicted"/>
<keyword evidence="2" id="KW-1185">Reference proteome</keyword>
<dbReference type="Proteomes" id="UP000661649">
    <property type="component" value="Unassembled WGS sequence"/>
</dbReference>
<sequence>MKKKLAVIIIFIFGIFIVVGNLCKPTDFSIEGKVIEKYEKAFLLETDTSDKILCNCPKNYDISQLEINDKITVYFNGKILETYPAQIKKTTKIKK</sequence>
<name>A0ABR7PEF7_9FIRM</name>
<protein>
    <submittedName>
        <fullName evidence="1">DUF3221 domain-containing protein</fullName>
    </submittedName>
</protein>
<dbReference type="SUPFAM" id="SSF101744">
    <property type="entry name" value="Rof/RNase P subunit-like"/>
    <property type="match status" value="1"/>
</dbReference>
<comment type="caution">
    <text evidence="1">The sequence shown here is derived from an EMBL/GenBank/DDBJ whole genome shotgun (WGS) entry which is preliminary data.</text>
</comment>
<gene>
    <name evidence="1" type="ORF">H8712_14460</name>
</gene>
<accession>A0ABR7PEF7</accession>